<feature type="region of interest" description="Disordered" evidence="1">
    <location>
        <begin position="243"/>
        <end position="269"/>
    </location>
</feature>
<accession>A0A934W4C6</accession>
<evidence type="ECO:0000256" key="1">
    <source>
        <dbReference type="SAM" id="MobiDB-lite"/>
    </source>
</evidence>
<keyword evidence="4" id="KW-1185">Reference proteome</keyword>
<dbReference type="RefSeq" id="WP_200590464.1">
    <property type="nucleotide sequence ID" value="NZ_JAEPBG010000001.1"/>
</dbReference>
<protein>
    <submittedName>
        <fullName evidence="3">Uncharacterized protein</fullName>
    </submittedName>
</protein>
<evidence type="ECO:0000313" key="3">
    <source>
        <dbReference type="EMBL" id="MBK4733737.1"/>
    </source>
</evidence>
<evidence type="ECO:0000256" key="2">
    <source>
        <dbReference type="SAM" id="SignalP"/>
    </source>
</evidence>
<dbReference type="AlphaFoldDB" id="A0A934W4C6"/>
<gene>
    <name evidence="3" type="ORF">JJB74_03835</name>
</gene>
<dbReference type="EMBL" id="JAEPBG010000001">
    <property type="protein sequence ID" value="MBK4733737.1"/>
    <property type="molecule type" value="Genomic_DNA"/>
</dbReference>
<feature type="chain" id="PRO_5037251618" evidence="2">
    <location>
        <begin position="27"/>
        <end position="269"/>
    </location>
</feature>
<reference evidence="3" key="1">
    <citation type="submission" date="2021-01" db="EMBL/GenBank/DDBJ databases">
        <title>Genome sequence of strain Noviherbaspirillum sp. DKR-6.</title>
        <authorList>
            <person name="Chaudhary D.K."/>
        </authorList>
    </citation>
    <scope>NUCLEOTIDE SEQUENCE</scope>
    <source>
        <strain evidence="3">DKR-6</strain>
    </source>
</reference>
<name>A0A934W4C6_9BURK</name>
<comment type="caution">
    <text evidence="3">The sequence shown here is derived from an EMBL/GenBank/DDBJ whole genome shotgun (WGS) entry which is preliminary data.</text>
</comment>
<keyword evidence="2" id="KW-0732">Signal</keyword>
<feature type="signal peptide" evidence="2">
    <location>
        <begin position="1"/>
        <end position="26"/>
    </location>
</feature>
<proteinExistence type="predicted"/>
<organism evidence="3 4">
    <name type="scientific">Noviherbaspirillum pedocola</name>
    <dbReference type="NCBI Taxonomy" id="2801341"/>
    <lineage>
        <taxon>Bacteria</taxon>
        <taxon>Pseudomonadati</taxon>
        <taxon>Pseudomonadota</taxon>
        <taxon>Betaproteobacteria</taxon>
        <taxon>Burkholderiales</taxon>
        <taxon>Oxalobacteraceae</taxon>
        <taxon>Noviherbaspirillum</taxon>
    </lineage>
</organism>
<sequence length="269" mass="28772">MKRAIPSLTCLPALLLVLWLALPREAQSQAATAQTGWRLPSEAQRIDIGRELKAGDMSLRLCGFVSALPPQRLAERFAQSLGEPLARTALPHGRGIVLGRPQRDGYLTVQITEAGSGARGIVALASMAHERPDGGAAADVRRWLERLPAGTRVLSDKGSRDGGRSWRQRVLSNTATAEVNRNALEAAMREDGLLMRHASKTREEEALLFAAPGREAVAAILRRADGSSTVVLDTIDNIDNIGSTNPGSWTHAGDAAGTSRAIGHEGSRR</sequence>
<dbReference type="Proteomes" id="UP000622890">
    <property type="component" value="Unassembled WGS sequence"/>
</dbReference>
<evidence type="ECO:0000313" key="4">
    <source>
        <dbReference type="Proteomes" id="UP000622890"/>
    </source>
</evidence>